<dbReference type="AlphaFoldDB" id="A0A0B2W388"/>
<reference evidence="2 3" key="1">
    <citation type="submission" date="2014-11" db="EMBL/GenBank/DDBJ databases">
        <title>Genetic blueprint of the zoonotic pathogen Toxocara canis.</title>
        <authorList>
            <person name="Zhu X.-Q."/>
            <person name="Korhonen P.K."/>
            <person name="Cai H."/>
            <person name="Young N.D."/>
            <person name="Nejsum P."/>
            <person name="von Samson-Himmelstjerna G."/>
            <person name="Boag P.R."/>
            <person name="Tan P."/>
            <person name="Li Q."/>
            <person name="Min J."/>
            <person name="Yang Y."/>
            <person name="Wang X."/>
            <person name="Fang X."/>
            <person name="Hall R.S."/>
            <person name="Hofmann A."/>
            <person name="Sternberg P.W."/>
            <person name="Jex A.R."/>
            <person name="Gasser R.B."/>
        </authorList>
    </citation>
    <scope>NUCLEOTIDE SEQUENCE [LARGE SCALE GENOMIC DNA]</scope>
    <source>
        <strain evidence="2">PN_DK_2014</strain>
    </source>
</reference>
<accession>A0A0B2W388</accession>
<evidence type="ECO:0000313" key="3">
    <source>
        <dbReference type="Proteomes" id="UP000031036"/>
    </source>
</evidence>
<feature type="region of interest" description="Disordered" evidence="1">
    <location>
        <begin position="1"/>
        <end position="27"/>
    </location>
</feature>
<gene>
    <name evidence="2" type="ORF">Tcan_08894</name>
</gene>
<organism evidence="2 3">
    <name type="scientific">Toxocara canis</name>
    <name type="common">Canine roundworm</name>
    <dbReference type="NCBI Taxonomy" id="6265"/>
    <lineage>
        <taxon>Eukaryota</taxon>
        <taxon>Metazoa</taxon>
        <taxon>Ecdysozoa</taxon>
        <taxon>Nematoda</taxon>
        <taxon>Chromadorea</taxon>
        <taxon>Rhabditida</taxon>
        <taxon>Spirurina</taxon>
        <taxon>Ascaridomorpha</taxon>
        <taxon>Ascaridoidea</taxon>
        <taxon>Toxocaridae</taxon>
        <taxon>Toxocara</taxon>
    </lineage>
</organism>
<name>A0A0B2W388_TOXCA</name>
<feature type="compositionally biased region" description="Basic residues" evidence="1">
    <location>
        <begin position="1"/>
        <end position="10"/>
    </location>
</feature>
<evidence type="ECO:0000256" key="1">
    <source>
        <dbReference type="SAM" id="MobiDB-lite"/>
    </source>
</evidence>
<sequence>MHIRTARRSKKLCEDGSNERYRERPDGNNDAALFPDMLTSIDSDDTYDVPIDFEAMISLVLIVVLLCTGDASSSNSDYARICGRRLTTLMSNLCAASGCMPTLLQALDLRKESSSFLLVGFFSPAIQLAQRMLQESMKSNM</sequence>
<keyword evidence="3" id="KW-1185">Reference proteome</keyword>
<evidence type="ECO:0000313" key="2">
    <source>
        <dbReference type="EMBL" id="KHN88072.1"/>
    </source>
</evidence>
<proteinExistence type="predicted"/>
<feature type="compositionally biased region" description="Basic and acidic residues" evidence="1">
    <location>
        <begin position="11"/>
        <end position="27"/>
    </location>
</feature>
<protein>
    <submittedName>
        <fullName evidence="2">Uncharacterized protein</fullName>
    </submittedName>
</protein>
<comment type="caution">
    <text evidence="2">The sequence shown here is derived from an EMBL/GenBank/DDBJ whole genome shotgun (WGS) entry which is preliminary data.</text>
</comment>
<dbReference type="EMBL" id="JPKZ01000272">
    <property type="protein sequence ID" value="KHN88072.1"/>
    <property type="molecule type" value="Genomic_DNA"/>
</dbReference>
<dbReference type="Proteomes" id="UP000031036">
    <property type="component" value="Unassembled WGS sequence"/>
</dbReference>